<dbReference type="AlphaFoldDB" id="A0A917EYN8"/>
<dbReference type="RefSeq" id="WP_188377662.1">
    <property type="nucleotide sequence ID" value="NZ_BMEL01000003.1"/>
</dbReference>
<dbReference type="EMBL" id="BMEL01000003">
    <property type="protein sequence ID" value="GGF23530.1"/>
    <property type="molecule type" value="Genomic_DNA"/>
</dbReference>
<dbReference type="Pfam" id="PF01902">
    <property type="entry name" value="Diphthami_syn_2"/>
    <property type="match status" value="1"/>
</dbReference>
<reference evidence="2" key="2">
    <citation type="submission" date="2020-09" db="EMBL/GenBank/DDBJ databases">
        <authorList>
            <person name="Sun Q."/>
            <person name="Zhou Y."/>
        </authorList>
    </citation>
    <scope>NUCLEOTIDE SEQUENCE</scope>
    <source>
        <strain evidence="2">CGMCC 1.12153</strain>
    </source>
</reference>
<dbReference type="Gene3D" id="3.90.1490.10">
    <property type="entry name" value="putative n-type atp pyrophosphatase, domain 2"/>
    <property type="match status" value="1"/>
</dbReference>
<evidence type="ECO:0000313" key="2">
    <source>
        <dbReference type="EMBL" id="GGF23530.1"/>
    </source>
</evidence>
<proteinExistence type="predicted"/>
<reference evidence="2" key="1">
    <citation type="journal article" date="2014" name="Int. J. Syst. Evol. Microbiol.">
        <title>Complete genome sequence of Corynebacterium casei LMG S-19264T (=DSM 44701T), isolated from a smear-ripened cheese.</title>
        <authorList>
            <consortium name="US DOE Joint Genome Institute (JGI-PGF)"/>
            <person name="Walter F."/>
            <person name="Albersmeier A."/>
            <person name="Kalinowski J."/>
            <person name="Ruckert C."/>
        </authorList>
    </citation>
    <scope>NUCLEOTIDE SEQUENCE</scope>
    <source>
        <strain evidence="2">CGMCC 1.12153</strain>
    </source>
</reference>
<protein>
    <recommendedName>
        <fullName evidence="1">Diphthamide synthase domain-containing protein</fullName>
    </recommendedName>
</protein>
<dbReference type="CDD" id="cd01994">
    <property type="entry name" value="AANH_PF0828-like"/>
    <property type="match status" value="1"/>
</dbReference>
<keyword evidence="3" id="KW-1185">Reference proteome</keyword>
<sequence>MKELIVSWSGGKDSAFALQQLINNKEYKVRGLLSSTSLESERLPIHEVTRQLIYTQAEALGFPLYEVQLPSMISNEKYELEMARQFTDLKSNGIHAIAYADLYLEDIKEYRDRLLQRSGMCGIYPLWKKDTAAVANQFLEKGFEAVVTTVDTEKLPEECVGRKFTKEFLSSLPANVDPCGENGEFHTFVYNGPIFNKKVEFTIGEIFRTFKGRFVHCDLNK</sequence>
<dbReference type="InterPro" id="IPR014729">
    <property type="entry name" value="Rossmann-like_a/b/a_fold"/>
</dbReference>
<dbReference type="InterPro" id="IPR002761">
    <property type="entry name" value="Diphthami_syn_dom"/>
</dbReference>
<accession>A0A917EYN8</accession>
<evidence type="ECO:0000313" key="3">
    <source>
        <dbReference type="Proteomes" id="UP000660110"/>
    </source>
</evidence>
<evidence type="ECO:0000259" key="1">
    <source>
        <dbReference type="Pfam" id="PF01902"/>
    </source>
</evidence>
<name>A0A917EYN8_HALAA</name>
<comment type="caution">
    <text evidence="2">The sequence shown here is derived from an EMBL/GenBank/DDBJ whole genome shotgun (WGS) entry which is preliminary data.</text>
</comment>
<feature type="domain" description="Diphthamide synthase" evidence="1">
    <location>
        <begin position="5"/>
        <end position="217"/>
    </location>
</feature>
<dbReference type="SUPFAM" id="SSF52402">
    <property type="entry name" value="Adenine nucleotide alpha hydrolases-like"/>
    <property type="match status" value="1"/>
</dbReference>
<organism evidence="2 3">
    <name type="scientific">Halobacillus andaensis</name>
    <dbReference type="NCBI Taxonomy" id="1176239"/>
    <lineage>
        <taxon>Bacteria</taxon>
        <taxon>Bacillati</taxon>
        <taxon>Bacillota</taxon>
        <taxon>Bacilli</taxon>
        <taxon>Bacillales</taxon>
        <taxon>Bacillaceae</taxon>
        <taxon>Halobacillus</taxon>
    </lineage>
</organism>
<gene>
    <name evidence="2" type="ORF">GCM10010954_22920</name>
</gene>
<dbReference type="Proteomes" id="UP000660110">
    <property type="component" value="Unassembled WGS sequence"/>
</dbReference>
<dbReference type="Gene3D" id="3.40.50.620">
    <property type="entry name" value="HUPs"/>
    <property type="match status" value="1"/>
</dbReference>
<dbReference type="NCBIfam" id="TIGR00290">
    <property type="entry name" value="MJ0570_dom"/>
    <property type="match status" value="1"/>
</dbReference>